<proteinExistence type="predicted"/>
<keyword evidence="3" id="KW-1185">Reference proteome</keyword>
<comment type="caution">
    <text evidence="2">The sequence shown here is derived from an EMBL/GenBank/DDBJ whole genome shotgun (WGS) entry which is preliminary data.</text>
</comment>
<name>A0AAD7BV47_MYCRO</name>
<reference evidence="2" key="1">
    <citation type="submission" date="2023-03" db="EMBL/GenBank/DDBJ databases">
        <title>Massive genome expansion in bonnet fungi (Mycena s.s.) driven by repeated elements and novel gene families across ecological guilds.</title>
        <authorList>
            <consortium name="Lawrence Berkeley National Laboratory"/>
            <person name="Harder C.B."/>
            <person name="Miyauchi S."/>
            <person name="Viragh M."/>
            <person name="Kuo A."/>
            <person name="Thoen E."/>
            <person name="Andreopoulos B."/>
            <person name="Lu D."/>
            <person name="Skrede I."/>
            <person name="Drula E."/>
            <person name="Henrissat B."/>
            <person name="Morin E."/>
            <person name="Kohler A."/>
            <person name="Barry K."/>
            <person name="LaButti K."/>
            <person name="Morin E."/>
            <person name="Salamov A."/>
            <person name="Lipzen A."/>
            <person name="Mereny Z."/>
            <person name="Hegedus B."/>
            <person name="Baldrian P."/>
            <person name="Stursova M."/>
            <person name="Weitz H."/>
            <person name="Taylor A."/>
            <person name="Grigoriev I.V."/>
            <person name="Nagy L.G."/>
            <person name="Martin F."/>
            <person name="Kauserud H."/>
        </authorList>
    </citation>
    <scope>NUCLEOTIDE SEQUENCE</scope>
    <source>
        <strain evidence="2">CBHHK067</strain>
    </source>
</reference>
<dbReference type="AlphaFoldDB" id="A0AAD7BV47"/>
<sequence>MRGHPNSVAELGDISPSTAQSAVDRRAFPSGKVSVLAQIPLITGRVASPADPHPAAQRRGAPRCRVAAPGRTAPHRNRRRHTSRGTACLHLRPLCERAPSSSAPPPRSRPAPTPFSAHSQLPGPAPPIAASASAPPRRTRFPPRAPPSSFWPSPPASRSIPSERRGPGAAHTALCARGSRVVYTNERI</sequence>
<feature type="compositionally biased region" description="Low complexity" evidence="1">
    <location>
        <begin position="147"/>
        <end position="159"/>
    </location>
</feature>
<organism evidence="2 3">
    <name type="scientific">Mycena rosella</name>
    <name type="common">Pink bonnet</name>
    <name type="synonym">Agaricus rosellus</name>
    <dbReference type="NCBI Taxonomy" id="1033263"/>
    <lineage>
        <taxon>Eukaryota</taxon>
        <taxon>Fungi</taxon>
        <taxon>Dikarya</taxon>
        <taxon>Basidiomycota</taxon>
        <taxon>Agaricomycotina</taxon>
        <taxon>Agaricomycetes</taxon>
        <taxon>Agaricomycetidae</taxon>
        <taxon>Agaricales</taxon>
        <taxon>Marasmiineae</taxon>
        <taxon>Mycenaceae</taxon>
        <taxon>Mycena</taxon>
    </lineage>
</organism>
<protein>
    <submittedName>
        <fullName evidence="2">Uncharacterized protein</fullName>
    </submittedName>
</protein>
<accession>A0AAD7BV47</accession>
<feature type="compositionally biased region" description="Pro residues" evidence="1">
    <location>
        <begin position="102"/>
        <end position="113"/>
    </location>
</feature>
<feature type="compositionally biased region" description="Basic residues" evidence="1">
    <location>
        <begin position="73"/>
        <end position="83"/>
    </location>
</feature>
<evidence type="ECO:0000313" key="2">
    <source>
        <dbReference type="EMBL" id="KAJ7631537.1"/>
    </source>
</evidence>
<dbReference type="EMBL" id="JARKIE010000511">
    <property type="protein sequence ID" value="KAJ7631537.1"/>
    <property type="molecule type" value="Genomic_DNA"/>
</dbReference>
<evidence type="ECO:0000256" key="1">
    <source>
        <dbReference type="SAM" id="MobiDB-lite"/>
    </source>
</evidence>
<gene>
    <name evidence="2" type="ORF">B0H17DRAFT_1217802</name>
</gene>
<feature type="region of interest" description="Disordered" evidence="1">
    <location>
        <begin position="44"/>
        <end position="171"/>
    </location>
</feature>
<feature type="region of interest" description="Disordered" evidence="1">
    <location>
        <begin position="1"/>
        <end position="25"/>
    </location>
</feature>
<dbReference type="Proteomes" id="UP001221757">
    <property type="component" value="Unassembled WGS sequence"/>
</dbReference>
<evidence type="ECO:0000313" key="3">
    <source>
        <dbReference type="Proteomes" id="UP001221757"/>
    </source>
</evidence>